<evidence type="ECO:0000259" key="2">
    <source>
        <dbReference type="Pfam" id="PF03795"/>
    </source>
</evidence>
<proteinExistence type="inferred from homology"/>
<dbReference type="InterPro" id="IPR005545">
    <property type="entry name" value="YCII"/>
</dbReference>
<reference evidence="3 4" key="1">
    <citation type="submission" date="2020-08" db="EMBL/GenBank/DDBJ databases">
        <authorList>
            <person name="Seo M.-J."/>
        </authorList>
    </citation>
    <scope>NUCLEOTIDE SEQUENCE [LARGE SCALE GENOMIC DNA]</scope>
    <source>
        <strain evidence="3 4">KIGAM211</strain>
    </source>
</reference>
<protein>
    <submittedName>
        <fullName evidence="3">Transcription initiation protein</fullName>
    </submittedName>
</protein>
<organism evidence="3 4">
    <name type="scientific">Nocardioides luti</name>
    <dbReference type="NCBI Taxonomy" id="2761101"/>
    <lineage>
        <taxon>Bacteria</taxon>
        <taxon>Bacillati</taxon>
        <taxon>Actinomycetota</taxon>
        <taxon>Actinomycetes</taxon>
        <taxon>Propionibacteriales</taxon>
        <taxon>Nocardioidaceae</taxon>
        <taxon>Nocardioides</taxon>
    </lineage>
</organism>
<dbReference type="EMBL" id="JACKXE010000001">
    <property type="protein sequence ID" value="MBB6628640.1"/>
    <property type="molecule type" value="Genomic_DNA"/>
</dbReference>
<keyword evidence="4" id="KW-1185">Reference proteome</keyword>
<evidence type="ECO:0000313" key="4">
    <source>
        <dbReference type="Proteomes" id="UP000523955"/>
    </source>
</evidence>
<dbReference type="PANTHER" id="PTHR35174:SF3">
    <property type="entry name" value="BLL7171 PROTEIN"/>
    <property type="match status" value="1"/>
</dbReference>
<evidence type="ECO:0000313" key="3">
    <source>
        <dbReference type="EMBL" id="MBB6628640.1"/>
    </source>
</evidence>
<comment type="caution">
    <text evidence="3">The sequence shown here is derived from an EMBL/GenBank/DDBJ whole genome shotgun (WGS) entry which is preliminary data.</text>
</comment>
<evidence type="ECO:0000256" key="1">
    <source>
        <dbReference type="ARBA" id="ARBA00007689"/>
    </source>
</evidence>
<name>A0A7X0RJX0_9ACTN</name>
<dbReference type="SUPFAM" id="SSF54909">
    <property type="entry name" value="Dimeric alpha+beta barrel"/>
    <property type="match status" value="1"/>
</dbReference>
<accession>A0A7X0RJX0</accession>
<sequence length="121" mass="13351">MRILVLLTEDDPAAWERASDEERAAVFEHHYAFDRAVRERGELLAGEALAGVETARTLRTVGGERVVTDGPYAQTVEQLGGFYLIDVPDLDAAVELCRVLPAGYTIEVRAAVDMEDYDPGR</sequence>
<dbReference type="PANTHER" id="PTHR35174">
    <property type="entry name" value="BLL7171 PROTEIN-RELATED"/>
    <property type="match status" value="1"/>
</dbReference>
<dbReference type="InterPro" id="IPR011008">
    <property type="entry name" value="Dimeric_a/b-barrel"/>
</dbReference>
<dbReference type="Gene3D" id="3.30.70.1060">
    <property type="entry name" value="Dimeric alpha+beta barrel"/>
    <property type="match status" value="1"/>
</dbReference>
<dbReference type="AlphaFoldDB" id="A0A7X0RJX0"/>
<dbReference type="RefSeq" id="WP_185253676.1">
    <property type="nucleotide sequence ID" value="NZ_JACKXE010000001.1"/>
</dbReference>
<dbReference type="Pfam" id="PF03795">
    <property type="entry name" value="YCII"/>
    <property type="match status" value="1"/>
</dbReference>
<comment type="similarity">
    <text evidence="1">Belongs to the YciI family.</text>
</comment>
<dbReference type="Proteomes" id="UP000523955">
    <property type="component" value="Unassembled WGS sequence"/>
</dbReference>
<feature type="domain" description="YCII-related" evidence="2">
    <location>
        <begin position="5"/>
        <end position="103"/>
    </location>
</feature>
<gene>
    <name evidence="3" type="ORF">H5V45_15045</name>
</gene>